<accession>A0A165SC97</accession>
<proteinExistence type="predicted"/>
<protein>
    <recommendedName>
        <fullName evidence="3">Carboxymuconolactone decarboxylase-like domain-containing protein</fullName>
    </recommendedName>
</protein>
<keyword evidence="2" id="KW-1185">Reference proteome</keyword>
<dbReference type="Proteomes" id="UP000076761">
    <property type="component" value="Unassembled WGS sequence"/>
</dbReference>
<evidence type="ECO:0000313" key="1">
    <source>
        <dbReference type="EMBL" id="KZT24949.1"/>
    </source>
</evidence>
<dbReference type="InParanoid" id="A0A165SC97"/>
<dbReference type="EMBL" id="KV425574">
    <property type="protein sequence ID" value="KZT24949.1"/>
    <property type="molecule type" value="Genomic_DNA"/>
</dbReference>
<feature type="non-terminal residue" evidence="1">
    <location>
        <position position="240"/>
    </location>
</feature>
<reference evidence="1 2" key="1">
    <citation type="journal article" date="2016" name="Mol. Biol. Evol.">
        <title>Comparative Genomics of Early-Diverging Mushroom-Forming Fungi Provides Insights into the Origins of Lignocellulose Decay Capabilities.</title>
        <authorList>
            <person name="Nagy L.G."/>
            <person name="Riley R."/>
            <person name="Tritt A."/>
            <person name="Adam C."/>
            <person name="Daum C."/>
            <person name="Floudas D."/>
            <person name="Sun H."/>
            <person name="Yadav J.S."/>
            <person name="Pangilinan J."/>
            <person name="Larsson K.H."/>
            <person name="Matsuura K."/>
            <person name="Barry K."/>
            <person name="Labutti K."/>
            <person name="Kuo R."/>
            <person name="Ohm R.A."/>
            <person name="Bhattacharya S.S."/>
            <person name="Shirouzu T."/>
            <person name="Yoshinaga Y."/>
            <person name="Martin F.M."/>
            <person name="Grigoriev I.V."/>
            <person name="Hibbett D.S."/>
        </authorList>
    </citation>
    <scope>NUCLEOTIDE SEQUENCE [LARGE SCALE GENOMIC DNA]</scope>
    <source>
        <strain evidence="1 2">HHB14362 ss-1</strain>
    </source>
</reference>
<dbReference type="PANTHER" id="PTHR28180">
    <property type="entry name" value="CONSERVED MITOCHONDRIAL PROTEIN-RELATED"/>
    <property type="match status" value="1"/>
</dbReference>
<dbReference type="Gene3D" id="1.20.1290.10">
    <property type="entry name" value="AhpD-like"/>
    <property type="match status" value="1"/>
</dbReference>
<dbReference type="SUPFAM" id="SSF69118">
    <property type="entry name" value="AhpD-like"/>
    <property type="match status" value="1"/>
</dbReference>
<name>A0A165SC97_9AGAM</name>
<dbReference type="PANTHER" id="PTHR28180:SF2">
    <property type="entry name" value="PEROXISOMAL PROTEIN 2"/>
    <property type="match status" value="1"/>
</dbReference>
<dbReference type="InterPro" id="IPR052999">
    <property type="entry name" value="PTS1_Protein"/>
</dbReference>
<sequence>MANLATPDLLNRIKTLYPTSSSPPKTAKEYLENPYFFAATVVFSSYNYPEAIPAVFESALNDIKALGATEEEQRFLVRKTRDALLKCGILIGYPKAINGMVALYGATPENLRDKEMIRDKTLPTEYWTASGQKYFNSTYGESAQQTQSLLEAIYPDFGHFCITHAYGYAYSFSELISGLENSYIMLVSNIAMDVPRQIEWHLKGSVRNGGSPEQVKAVREIAIEVGKAAGAVWRNEIPQL</sequence>
<dbReference type="AlphaFoldDB" id="A0A165SC97"/>
<evidence type="ECO:0000313" key="2">
    <source>
        <dbReference type="Proteomes" id="UP000076761"/>
    </source>
</evidence>
<gene>
    <name evidence="1" type="ORF">NEOLEDRAFT_1115206</name>
</gene>
<organism evidence="1 2">
    <name type="scientific">Neolentinus lepideus HHB14362 ss-1</name>
    <dbReference type="NCBI Taxonomy" id="1314782"/>
    <lineage>
        <taxon>Eukaryota</taxon>
        <taxon>Fungi</taxon>
        <taxon>Dikarya</taxon>
        <taxon>Basidiomycota</taxon>
        <taxon>Agaricomycotina</taxon>
        <taxon>Agaricomycetes</taxon>
        <taxon>Gloeophyllales</taxon>
        <taxon>Gloeophyllaceae</taxon>
        <taxon>Neolentinus</taxon>
    </lineage>
</organism>
<dbReference type="STRING" id="1314782.A0A165SC97"/>
<dbReference type="InterPro" id="IPR029032">
    <property type="entry name" value="AhpD-like"/>
</dbReference>
<dbReference type="OrthoDB" id="5537330at2759"/>
<evidence type="ECO:0008006" key="3">
    <source>
        <dbReference type="Google" id="ProtNLM"/>
    </source>
</evidence>